<dbReference type="EMBL" id="JBGMDY010000005">
    <property type="protein sequence ID" value="KAL2332792.1"/>
    <property type="molecule type" value="Genomic_DNA"/>
</dbReference>
<evidence type="ECO:0000313" key="2">
    <source>
        <dbReference type="Proteomes" id="UP001603857"/>
    </source>
</evidence>
<dbReference type="AlphaFoldDB" id="A0ABD1MAX5"/>
<evidence type="ECO:0008006" key="3">
    <source>
        <dbReference type="Google" id="ProtNLM"/>
    </source>
</evidence>
<protein>
    <recommendedName>
        <fullName evidence="3">Ribosomal protein S19</fullName>
    </recommendedName>
</protein>
<dbReference type="Proteomes" id="UP001603857">
    <property type="component" value="Unassembled WGS sequence"/>
</dbReference>
<comment type="caution">
    <text evidence="1">The sequence shown here is derived from an EMBL/GenBank/DDBJ whole genome shotgun (WGS) entry which is preliminary data.</text>
</comment>
<name>A0ABD1MAX5_9FABA</name>
<sequence length="63" mass="7436">MLSRKIEMWDQRSVFGYRARNLKGLMLGENAPPTLEFGNKRLRSIKFLKRTSHSIKSEVKQKK</sequence>
<organism evidence="1 2">
    <name type="scientific">Flemingia macrophylla</name>
    <dbReference type="NCBI Taxonomy" id="520843"/>
    <lineage>
        <taxon>Eukaryota</taxon>
        <taxon>Viridiplantae</taxon>
        <taxon>Streptophyta</taxon>
        <taxon>Embryophyta</taxon>
        <taxon>Tracheophyta</taxon>
        <taxon>Spermatophyta</taxon>
        <taxon>Magnoliopsida</taxon>
        <taxon>eudicotyledons</taxon>
        <taxon>Gunneridae</taxon>
        <taxon>Pentapetalae</taxon>
        <taxon>rosids</taxon>
        <taxon>fabids</taxon>
        <taxon>Fabales</taxon>
        <taxon>Fabaceae</taxon>
        <taxon>Papilionoideae</taxon>
        <taxon>50 kb inversion clade</taxon>
        <taxon>NPAAA clade</taxon>
        <taxon>indigoferoid/millettioid clade</taxon>
        <taxon>Phaseoleae</taxon>
        <taxon>Flemingia</taxon>
    </lineage>
</organism>
<reference evidence="1 2" key="1">
    <citation type="submission" date="2024-08" db="EMBL/GenBank/DDBJ databases">
        <title>Insights into the chromosomal genome structure of Flemingia macrophylla.</title>
        <authorList>
            <person name="Ding Y."/>
            <person name="Zhao Y."/>
            <person name="Bi W."/>
            <person name="Wu M."/>
            <person name="Zhao G."/>
            <person name="Gong Y."/>
            <person name="Li W."/>
            <person name="Zhang P."/>
        </authorList>
    </citation>
    <scope>NUCLEOTIDE SEQUENCE [LARGE SCALE GENOMIC DNA]</scope>
    <source>
        <strain evidence="1">DYQJB</strain>
        <tissue evidence="1">Leaf</tissue>
    </source>
</reference>
<proteinExistence type="predicted"/>
<keyword evidence="2" id="KW-1185">Reference proteome</keyword>
<evidence type="ECO:0000313" key="1">
    <source>
        <dbReference type="EMBL" id="KAL2332792.1"/>
    </source>
</evidence>
<gene>
    <name evidence="1" type="ORF">Fmac_014005</name>
</gene>
<accession>A0ABD1MAX5</accession>